<accession>W4GPS8</accession>
<protein>
    <recommendedName>
        <fullName evidence="3">Translin</fullName>
    </recommendedName>
</protein>
<dbReference type="PANTHER" id="PTHR10741">
    <property type="entry name" value="TRANSLIN AND TRANSLIN ASSOCIATED PROTEIN X"/>
    <property type="match status" value="1"/>
</dbReference>
<dbReference type="GO" id="GO:0043565">
    <property type="term" value="F:sequence-specific DNA binding"/>
    <property type="evidence" value="ECO:0007669"/>
    <property type="project" value="InterPro"/>
</dbReference>
<dbReference type="Gene3D" id="1.20.58.2140">
    <property type="match status" value="1"/>
</dbReference>
<dbReference type="GeneID" id="20808335"/>
<feature type="region of interest" description="Disordered" evidence="1">
    <location>
        <begin position="1"/>
        <end position="21"/>
    </location>
</feature>
<sequence length="246" mass="27510">MPRDQGHDDKPSSSLNHSITRGTEMTDKYTALIDQASFQHMSAEMNAFDDKREVIIRQSRDILKASKQAIFSMHRGALDDATAKLAEADRVISQLAPLIEVDRSLRTGSFAAAMEEYAEAQCFLHFLEHGTLMSIDKLHSVEREEYLSGVVDFTGEVGRYAVAQATKRDVAQVEACRDIVEAISGELIQFSFRNGPLRKKYDSLKYNLKKLENTLYELSLVPSGGRPFELKADEPLPPGANDDLIQ</sequence>
<feature type="compositionally biased region" description="Polar residues" evidence="1">
    <location>
        <begin position="12"/>
        <end position="21"/>
    </location>
</feature>
<evidence type="ECO:0000313" key="2">
    <source>
        <dbReference type="EMBL" id="ETV80883.1"/>
    </source>
</evidence>
<dbReference type="InterPro" id="IPR002848">
    <property type="entry name" value="Translin_fam"/>
</dbReference>
<dbReference type="SUPFAM" id="SSF74784">
    <property type="entry name" value="Translin"/>
    <property type="match status" value="1"/>
</dbReference>
<dbReference type="RefSeq" id="XP_009829830.1">
    <property type="nucleotide sequence ID" value="XM_009831528.1"/>
</dbReference>
<evidence type="ECO:0000256" key="1">
    <source>
        <dbReference type="SAM" id="MobiDB-lite"/>
    </source>
</evidence>
<name>W4GPS8_APHAT</name>
<dbReference type="OrthoDB" id="829at2759"/>
<dbReference type="InterPro" id="IPR036081">
    <property type="entry name" value="Translin_sf"/>
</dbReference>
<organism evidence="2">
    <name type="scientific">Aphanomyces astaci</name>
    <name type="common">Crayfish plague agent</name>
    <dbReference type="NCBI Taxonomy" id="112090"/>
    <lineage>
        <taxon>Eukaryota</taxon>
        <taxon>Sar</taxon>
        <taxon>Stramenopiles</taxon>
        <taxon>Oomycota</taxon>
        <taxon>Saprolegniomycetes</taxon>
        <taxon>Saprolegniales</taxon>
        <taxon>Verrucalvaceae</taxon>
        <taxon>Aphanomyces</taxon>
    </lineage>
</organism>
<feature type="compositionally biased region" description="Basic and acidic residues" evidence="1">
    <location>
        <begin position="1"/>
        <end position="11"/>
    </location>
</feature>
<dbReference type="Pfam" id="PF01997">
    <property type="entry name" value="Translin"/>
    <property type="match status" value="1"/>
</dbReference>
<dbReference type="CDD" id="cd14820">
    <property type="entry name" value="TRAX"/>
    <property type="match status" value="1"/>
</dbReference>
<dbReference type="EMBL" id="KI913125">
    <property type="protein sequence ID" value="ETV80883.1"/>
    <property type="molecule type" value="Genomic_DNA"/>
</dbReference>
<dbReference type="AlphaFoldDB" id="W4GPS8"/>
<reference evidence="2" key="1">
    <citation type="submission" date="2013-12" db="EMBL/GenBank/DDBJ databases">
        <title>The Genome Sequence of Aphanomyces astaci APO3.</title>
        <authorList>
            <consortium name="The Broad Institute Genomics Platform"/>
            <person name="Russ C."/>
            <person name="Tyler B."/>
            <person name="van West P."/>
            <person name="Dieguez-Uribeondo J."/>
            <person name="Young S.K."/>
            <person name="Zeng Q."/>
            <person name="Gargeya S."/>
            <person name="Fitzgerald M."/>
            <person name="Abouelleil A."/>
            <person name="Alvarado L."/>
            <person name="Chapman S.B."/>
            <person name="Gainer-Dewar J."/>
            <person name="Goldberg J."/>
            <person name="Griggs A."/>
            <person name="Gujja S."/>
            <person name="Hansen M."/>
            <person name="Howarth C."/>
            <person name="Imamovic A."/>
            <person name="Ireland A."/>
            <person name="Larimer J."/>
            <person name="McCowan C."/>
            <person name="Murphy C."/>
            <person name="Pearson M."/>
            <person name="Poon T.W."/>
            <person name="Priest M."/>
            <person name="Roberts A."/>
            <person name="Saif S."/>
            <person name="Shea T."/>
            <person name="Sykes S."/>
            <person name="Wortman J."/>
            <person name="Nusbaum C."/>
            <person name="Birren B."/>
        </authorList>
    </citation>
    <scope>NUCLEOTIDE SEQUENCE [LARGE SCALE GENOMIC DNA]</scope>
    <source>
        <strain evidence="2">APO3</strain>
    </source>
</reference>
<dbReference type="VEuPathDB" id="FungiDB:H257_06339"/>
<proteinExistence type="predicted"/>
<dbReference type="STRING" id="112090.W4GPS8"/>
<evidence type="ECO:0008006" key="3">
    <source>
        <dbReference type="Google" id="ProtNLM"/>
    </source>
</evidence>
<gene>
    <name evidence="2" type="ORF">H257_06339</name>
</gene>